<feature type="compositionally biased region" description="Polar residues" evidence="2">
    <location>
        <begin position="13"/>
        <end position="24"/>
    </location>
</feature>
<protein>
    <submittedName>
        <fullName evidence="3">Uncharacterized protein</fullName>
    </submittedName>
</protein>
<name>A0A7J4TKA7_9EURY</name>
<dbReference type="Proteomes" id="UP000586031">
    <property type="component" value="Unassembled WGS sequence"/>
</dbReference>
<feature type="region of interest" description="Disordered" evidence="2">
    <location>
        <begin position="1"/>
        <end position="28"/>
    </location>
</feature>
<comment type="caution">
    <text evidence="3">The sequence shown here is derived from an EMBL/GenBank/DDBJ whole genome shotgun (WGS) entry which is preliminary data.</text>
</comment>
<feature type="coiled-coil region" evidence="1">
    <location>
        <begin position="33"/>
        <end position="67"/>
    </location>
</feature>
<evidence type="ECO:0000256" key="1">
    <source>
        <dbReference type="SAM" id="Coils"/>
    </source>
</evidence>
<dbReference type="AlphaFoldDB" id="A0A7J4TKA7"/>
<dbReference type="Pfam" id="PF05103">
    <property type="entry name" value="DivIVA"/>
    <property type="match status" value="1"/>
</dbReference>
<gene>
    <name evidence="3" type="ORF">HA271_02095</name>
</gene>
<accession>A0A7J4TKA7</accession>
<organism evidence="3 4">
    <name type="scientific">Methanobacterium subterraneum</name>
    <dbReference type="NCBI Taxonomy" id="59277"/>
    <lineage>
        <taxon>Archaea</taxon>
        <taxon>Methanobacteriati</taxon>
        <taxon>Methanobacteriota</taxon>
        <taxon>Methanomada group</taxon>
        <taxon>Methanobacteria</taxon>
        <taxon>Methanobacteriales</taxon>
        <taxon>Methanobacteriaceae</taxon>
        <taxon>Methanobacterium</taxon>
    </lineage>
</organism>
<reference evidence="4" key="1">
    <citation type="journal article" date="2020" name="bioRxiv">
        <title>A rank-normalized archaeal taxonomy based on genome phylogeny resolves widespread incomplete and uneven classifications.</title>
        <authorList>
            <person name="Rinke C."/>
            <person name="Chuvochina M."/>
            <person name="Mussig A.J."/>
            <person name="Chaumeil P.-A."/>
            <person name="Waite D.W."/>
            <person name="Whitman W.B."/>
            <person name="Parks D.H."/>
            <person name="Hugenholtz P."/>
        </authorList>
    </citation>
    <scope>NUCLEOTIDE SEQUENCE [LARGE SCALE GENOMIC DNA]</scope>
</reference>
<proteinExistence type="predicted"/>
<sequence>MFDPKKLMDTAIDQVQKSGSTRGSSRGEVDDILYKMSRDLEEVRIKNRELTERLNDLDMQFNHLKNLLNQKDRRY</sequence>
<evidence type="ECO:0000256" key="2">
    <source>
        <dbReference type="SAM" id="MobiDB-lite"/>
    </source>
</evidence>
<evidence type="ECO:0000313" key="3">
    <source>
        <dbReference type="EMBL" id="HII83639.1"/>
    </source>
</evidence>
<keyword evidence="1" id="KW-0175">Coiled coil</keyword>
<dbReference type="EMBL" id="DUHE01000059">
    <property type="protein sequence ID" value="HII83639.1"/>
    <property type="molecule type" value="Genomic_DNA"/>
</dbReference>
<dbReference type="InterPro" id="IPR007793">
    <property type="entry name" value="DivIVA_fam"/>
</dbReference>
<evidence type="ECO:0000313" key="4">
    <source>
        <dbReference type="Proteomes" id="UP000586031"/>
    </source>
</evidence>